<dbReference type="Pfam" id="PF20256">
    <property type="entry name" value="MoCoBD_2"/>
    <property type="match status" value="2"/>
</dbReference>
<dbReference type="PANTHER" id="PTHR47495:SF1">
    <property type="entry name" value="BLL3820 PROTEIN"/>
    <property type="match status" value="1"/>
</dbReference>
<dbReference type="InterPro" id="IPR037165">
    <property type="entry name" value="AldOxase/xan_DH_Mopterin-bd_sf"/>
</dbReference>
<comment type="caution">
    <text evidence="2">The sequence shown here is derived from an EMBL/GenBank/DDBJ whole genome shotgun (WGS) entry which is preliminary data.</text>
</comment>
<dbReference type="InterPro" id="IPR006311">
    <property type="entry name" value="TAT_signal"/>
</dbReference>
<proteinExistence type="predicted"/>
<dbReference type="EMBL" id="BAABBO010000011">
    <property type="protein sequence ID" value="GAA3966207.1"/>
    <property type="molecule type" value="Genomic_DNA"/>
</dbReference>
<keyword evidence="3" id="KW-1185">Reference proteome</keyword>
<dbReference type="InterPro" id="IPR036856">
    <property type="entry name" value="Ald_Oxase/Xan_DH_a/b_sf"/>
</dbReference>
<dbReference type="PIRSF" id="PIRSF036389">
    <property type="entry name" value="IOR_B"/>
    <property type="match status" value="1"/>
</dbReference>
<evidence type="ECO:0000313" key="3">
    <source>
        <dbReference type="Proteomes" id="UP001501337"/>
    </source>
</evidence>
<dbReference type="InterPro" id="IPR012368">
    <property type="entry name" value="OxRdtase_Mopterin-bd_su_IorB"/>
</dbReference>
<dbReference type="SUPFAM" id="SSF54665">
    <property type="entry name" value="CO dehydrogenase molybdoprotein N-domain-like"/>
    <property type="match status" value="1"/>
</dbReference>
<feature type="domain" description="Aldehyde oxidase/xanthine dehydrogenase a/b hammerhead" evidence="1">
    <location>
        <begin position="225"/>
        <end position="305"/>
    </location>
</feature>
<dbReference type="Pfam" id="PF02738">
    <property type="entry name" value="MoCoBD_1"/>
    <property type="match status" value="1"/>
</dbReference>
<dbReference type="SUPFAM" id="SSF56003">
    <property type="entry name" value="Molybdenum cofactor-binding domain"/>
    <property type="match status" value="2"/>
</dbReference>
<dbReference type="Gene3D" id="3.30.365.10">
    <property type="entry name" value="Aldehyde oxidase/xanthine dehydrogenase, molybdopterin binding domain"/>
    <property type="match status" value="4"/>
</dbReference>
<dbReference type="InterPro" id="IPR008274">
    <property type="entry name" value="AldOxase/xan_DH_MoCoBD1"/>
</dbReference>
<dbReference type="InterPro" id="IPR046867">
    <property type="entry name" value="AldOxase/xan_DH_MoCoBD2"/>
</dbReference>
<reference evidence="3" key="1">
    <citation type="journal article" date="2019" name="Int. J. Syst. Evol. Microbiol.">
        <title>The Global Catalogue of Microorganisms (GCM) 10K type strain sequencing project: providing services to taxonomists for standard genome sequencing and annotation.</title>
        <authorList>
            <consortium name="The Broad Institute Genomics Platform"/>
            <consortium name="The Broad Institute Genome Sequencing Center for Infectious Disease"/>
            <person name="Wu L."/>
            <person name="Ma J."/>
        </authorList>
    </citation>
    <scope>NUCLEOTIDE SEQUENCE [LARGE SCALE GENOMIC DNA]</scope>
    <source>
        <strain evidence="3">JCM 17555</strain>
    </source>
</reference>
<evidence type="ECO:0000259" key="1">
    <source>
        <dbReference type="SMART" id="SM01008"/>
    </source>
</evidence>
<dbReference type="PROSITE" id="PS51318">
    <property type="entry name" value="TAT"/>
    <property type="match status" value="1"/>
</dbReference>
<dbReference type="SMART" id="SM01008">
    <property type="entry name" value="Ald_Xan_dh_C"/>
    <property type="match status" value="1"/>
</dbReference>
<accession>A0ABP7PII0</accession>
<dbReference type="InterPro" id="IPR052516">
    <property type="entry name" value="N-heterocyclic_Hydroxylase"/>
</dbReference>
<protein>
    <submittedName>
        <fullName evidence="2">Xanthine dehydrogenase family protein molybdopterin-binding subunit</fullName>
    </submittedName>
</protein>
<dbReference type="RefSeq" id="WP_344806871.1">
    <property type="nucleotide sequence ID" value="NZ_BAABBO010000011.1"/>
</dbReference>
<organism evidence="2 3">
    <name type="scientific">Allohahella marinimesophila</name>
    <dbReference type="NCBI Taxonomy" id="1054972"/>
    <lineage>
        <taxon>Bacteria</taxon>
        <taxon>Pseudomonadati</taxon>
        <taxon>Pseudomonadota</taxon>
        <taxon>Gammaproteobacteria</taxon>
        <taxon>Oceanospirillales</taxon>
        <taxon>Hahellaceae</taxon>
        <taxon>Allohahella</taxon>
    </lineage>
</organism>
<dbReference type="Gene3D" id="3.90.1170.50">
    <property type="entry name" value="Aldehyde oxidase/xanthine dehydrogenase, a/b hammerhead"/>
    <property type="match status" value="1"/>
</dbReference>
<dbReference type="InterPro" id="IPR000674">
    <property type="entry name" value="Ald_Oxase/Xan_DH_a/b"/>
</dbReference>
<dbReference type="PANTHER" id="PTHR47495">
    <property type="entry name" value="ALDEHYDE DEHYDROGENASE"/>
    <property type="match status" value="1"/>
</dbReference>
<name>A0ABP7PII0_9GAMM</name>
<sequence length="764" mass="82033">MRPESGTGLVNSALPEALSRRHFLKGTGAMAIGFSLLPALMPRLVAADTESANGVRPAKASSSDVDAWLLITGRGELVIYSGKVELGTGVETALRQIVAEELLMPMAATRFIQGDTQLTPDQGYTAGSNTINQGSVPMRRAAATARRLLFERAAEQLQVQVDQLTGSDGNIHVAGDEAQAVSYASLIGNGLLEASIDQELAFLDADRYRLVGQSIPRVDIPSKVFGRFTYVHDLTVAGMLHARVIRPPDTGATRVTAELKSVDRSSIPAGVKIVQRGNFLAVVAEKEWQAISAADALKVEWHSQPRLPRMEQLYTEMRAMQSEEKTIASSGDANTALGEADETIEAVYQWPYQMHDSIGPSCSVANVTADSAEVWSSTQGVYPLRSCLADLLSMPEDAVRVIYVEGSGCYGHNGADDVSADAALISQIVGKPVRVQWSRADEHGWNPKGPAMVMVLKGGLSSEGDITSWTFDNWTPPHLTRPIARMGAKNLLAGNLASDLVPDGPAIGGDRNAGVTYRYPNYQVTTHWIPVERSPLRPSALRALGGIQNSFANESFVDELAHAAGADPVAMRLNYLQDERAIAVIKAATEKAGWQARKSPQRHLEHTDEMLSGRGMAYAQYKNGSAYVAIVAEVGVSVDTGIHVGKITVAHDCGLIINPDGLRNQIEGNVLQGISRTLKEEVIFDQIGVTSLEWGAYPILTFADIPEVDIVLLDRPELPPLGAGEPTIVAVPAAIANAVFDATGLRLRTVPFTRQRLKAAFSAA</sequence>
<gene>
    <name evidence="2" type="ORF">GCM10022278_25140</name>
</gene>
<dbReference type="Proteomes" id="UP001501337">
    <property type="component" value="Unassembled WGS sequence"/>
</dbReference>
<evidence type="ECO:0000313" key="2">
    <source>
        <dbReference type="EMBL" id="GAA3966207.1"/>
    </source>
</evidence>